<evidence type="ECO:0000313" key="2">
    <source>
        <dbReference type="EMBL" id="BCA28133.1"/>
    </source>
</evidence>
<protein>
    <recommendedName>
        <fullName evidence="1">Metalloprotease TldD/E C-terminal domain-containing protein</fullName>
    </recommendedName>
</protein>
<evidence type="ECO:0000313" key="3">
    <source>
        <dbReference type="Proteomes" id="UP000501237"/>
    </source>
</evidence>
<dbReference type="EMBL" id="AP022642">
    <property type="protein sequence ID" value="BCA28133.1"/>
    <property type="molecule type" value="Genomic_DNA"/>
</dbReference>
<sequence>MSIQIDAREAGFAALADALRQAMRPGEDFTLWYSAEASDFIRFNHARVRQAGHVSQAGATLQLIAAERQAQMAVTLSGQPDEDRQRLADGLERLRAVIGQLPPDPYLMPDRTPWQRRHVDTQPLPDPAAVLPCISAAAEGLDLVGIYAAGPLYRGFANSWGAFGWHSAHCFNFDFSLFHANGQAVKADYAGQGWNDEEFLRRFAAARAQLEHLGKPLRVLAPGGYRAYIAPAALEEITGMLCWGGFSARALATKESPLQRLDGDGARFSPLLGLHEQVAGALSPAFTAEGSPRSDVTLIEQGRLTGRLVGSRSAREYGLAGNGASGDESPQALVMDAGTLPEADALAALGTGLYIGNLWYLNWSDLPAARITGMTRFATFWVEDGHIQAPVSTMRFDDSLFDLFGEQLEALTAERQLRLSASTYGERQTLSSLLPGALVKHLQLTL</sequence>
<dbReference type="RefSeq" id="WP_172433213.1">
    <property type="nucleotide sequence ID" value="NZ_AP022642.1"/>
</dbReference>
<dbReference type="KEGG" id="poj:PtoMrB4_21100"/>
<accession>A0A679GCV7</accession>
<name>A0A679GCV7_9GAMM</name>
<dbReference type="PANTHER" id="PTHR43666">
    <property type="entry name" value="TLDD PROTEIN"/>
    <property type="match status" value="1"/>
</dbReference>
<proteinExistence type="predicted"/>
<dbReference type="InterPro" id="IPR036059">
    <property type="entry name" value="TldD/PmbA_sf"/>
</dbReference>
<dbReference type="GO" id="GO:0006508">
    <property type="term" value="P:proteolysis"/>
    <property type="evidence" value="ECO:0007669"/>
    <property type="project" value="InterPro"/>
</dbReference>
<dbReference type="GO" id="GO:0008237">
    <property type="term" value="F:metallopeptidase activity"/>
    <property type="evidence" value="ECO:0007669"/>
    <property type="project" value="InterPro"/>
</dbReference>
<dbReference type="AlphaFoldDB" id="A0A679GCV7"/>
<feature type="domain" description="Metalloprotease TldD/E C-terminal" evidence="1">
    <location>
        <begin position="223"/>
        <end position="442"/>
    </location>
</feature>
<evidence type="ECO:0000259" key="1">
    <source>
        <dbReference type="Pfam" id="PF19289"/>
    </source>
</evidence>
<gene>
    <name evidence="2" type="ORF">PtoMrB4_21100</name>
</gene>
<organism evidence="2 3">
    <name type="scientific">Metapseudomonas otitidis</name>
    <dbReference type="NCBI Taxonomy" id="319939"/>
    <lineage>
        <taxon>Bacteria</taxon>
        <taxon>Pseudomonadati</taxon>
        <taxon>Pseudomonadota</taxon>
        <taxon>Gammaproteobacteria</taxon>
        <taxon>Pseudomonadales</taxon>
        <taxon>Pseudomonadaceae</taxon>
        <taxon>Metapseudomonas</taxon>
    </lineage>
</organism>
<dbReference type="SUPFAM" id="SSF111283">
    <property type="entry name" value="Putative modulator of DNA gyrase, PmbA/TldD"/>
    <property type="match status" value="1"/>
</dbReference>
<dbReference type="Proteomes" id="UP000501237">
    <property type="component" value="Chromosome"/>
</dbReference>
<dbReference type="Pfam" id="PF19289">
    <property type="entry name" value="PmbA_TldD_3rd"/>
    <property type="match status" value="1"/>
</dbReference>
<dbReference type="PANTHER" id="PTHR43666:SF1">
    <property type="entry name" value="CONSERVED PROTEIN"/>
    <property type="match status" value="1"/>
</dbReference>
<dbReference type="InterPro" id="IPR045569">
    <property type="entry name" value="Metalloprtase-TldD/E_C"/>
</dbReference>
<dbReference type="GeneID" id="57397332"/>
<reference evidence="2 3" key="1">
    <citation type="journal article" date="2020" name="Microbiol. Resour. Announc.">
        <title>Complete genome sequence of Pseudomonas otitidis strain MrB4, isolated from Lake Biwa in Japan.</title>
        <authorList>
            <person name="Miyazaki K."/>
            <person name="Hase E."/>
            <person name="Maruya T."/>
        </authorList>
    </citation>
    <scope>NUCLEOTIDE SEQUENCE [LARGE SCALE GENOMIC DNA]</scope>
    <source>
        <strain evidence="2 3">MrB4</strain>
    </source>
</reference>